<dbReference type="GO" id="GO:0008495">
    <property type="term" value="F:protoheme IX farnesyltransferase activity"/>
    <property type="evidence" value="ECO:0007669"/>
    <property type="project" value="UniProtKB-UniRule"/>
</dbReference>
<keyword evidence="4 14" id="KW-1003">Cell membrane</keyword>
<comment type="function">
    <text evidence="14">Converts heme B (protoheme IX) to heme O by substitution of the vinyl group on carbon 2 of heme B porphyrin ring with a hydroxyethyl farnesyl side group.</text>
</comment>
<organism evidence="15 16">
    <name type="scientific">Caldimonas thermodepolymerans</name>
    <dbReference type="NCBI Taxonomy" id="215580"/>
    <lineage>
        <taxon>Bacteria</taxon>
        <taxon>Pseudomonadati</taxon>
        <taxon>Pseudomonadota</taxon>
        <taxon>Betaproteobacteria</taxon>
        <taxon>Burkholderiales</taxon>
        <taxon>Sphaerotilaceae</taxon>
        <taxon>Caldimonas</taxon>
    </lineage>
</organism>
<dbReference type="UniPathway" id="UPA00834">
    <property type="reaction ID" value="UER00712"/>
</dbReference>
<comment type="pathway">
    <text evidence="2 14">Porphyrin-containing compound metabolism; heme O biosynthesis; heme O from protoheme: step 1/1.</text>
</comment>
<evidence type="ECO:0000256" key="10">
    <source>
        <dbReference type="ARBA" id="ARBA00030253"/>
    </source>
</evidence>
<dbReference type="NCBIfam" id="NF003349">
    <property type="entry name" value="PRK04375.1-2"/>
    <property type="match status" value="1"/>
</dbReference>
<dbReference type="FunFam" id="1.10.357.140:FF:000001">
    <property type="entry name" value="Protoheme IX farnesyltransferase"/>
    <property type="match status" value="1"/>
</dbReference>
<evidence type="ECO:0000313" key="15">
    <source>
        <dbReference type="EMBL" id="PPE71551.1"/>
    </source>
</evidence>
<feature type="transmembrane region" description="Helical" evidence="14">
    <location>
        <begin position="62"/>
        <end position="84"/>
    </location>
</feature>
<evidence type="ECO:0000313" key="16">
    <source>
        <dbReference type="Proteomes" id="UP000239406"/>
    </source>
</evidence>
<dbReference type="Proteomes" id="UP000239406">
    <property type="component" value="Unassembled WGS sequence"/>
</dbReference>
<dbReference type="InterPro" id="IPR006369">
    <property type="entry name" value="Protohaem_IX_farnesylTrfase"/>
</dbReference>
<feature type="transmembrane region" description="Helical" evidence="14">
    <location>
        <begin position="134"/>
        <end position="152"/>
    </location>
</feature>
<comment type="similarity">
    <text evidence="14">Belongs to the UbiA prenyltransferase family. Protoheme IX farnesyltransferase subfamily.</text>
</comment>
<dbReference type="PANTHER" id="PTHR43448:SF7">
    <property type="entry name" value="4-HYDROXYBENZOATE SOLANESYLTRANSFERASE"/>
    <property type="match status" value="1"/>
</dbReference>
<dbReference type="CDD" id="cd13957">
    <property type="entry name" value="PT_UbiA_Cox10"/>
    <property type="match status" value="1"/>
</dbReference>
<feature type="transmembrane region" description="Helical" evidence="14">
    <location>
        <begin position="105"/>
        <end position="128"/>
    </location>
</feature>
<evidence type="ECO:0000256" key="5">
    <source>
        <dbReference type="ARBA" id="ARBA00022679"/>
    </source>
</evidence>
<feature type="transmembrane region" description="Helical" evidence="14">
    <location>
        <begin position="288"/>
        <end position="307"/>
    </location>
</feature>
<protein>
    <recommendedName>
        <fullName evidence="11 14">Protoheme IX farnesyltransferase</fullName>
        <ecNumber evidence="3 14">2.5.1.141</ecNumber>
    </recommendedName>
    <alternativeName>
        <fullName evidence="12 14">Heme B farnesyltransferase</fullName>
    </alternativeName>
    <alternativeName>
        <fullName evidence="10 14">Heme O synthase</fullName>
    </alternativeName>
</protein>
<evidence type="ECO:0000256" key="8">
    <source>
        <dbReference type="ARBA" id="ARBA00023133"/>
    </source>
</evidence>
<dbReference type="HAMAP" id="MF_00154">
    <property type="entry name" value="CyoE_CtaB"/>
    <property type="match status" value="1"/>
</dbReference>
<dbReference type="NCBIfam" id="TIGR01473">
    <property type="entry name" value="cyoE_ctaB"/>
    <property type="match status" value="1"/>
</dbReference>
<comment type="miscellaneous">
    <text evidence="14">Carbon 2 of the heme B porphyrin ring is defined according to the Fischer nomenclature.</text>
</comment>
<keyword evidence="7 14" id="KW-1133">Transmembrane helix</keyword>
<evidence type="ECO:0000256" key="1">
    <source>
        <dbReference type="ARBA" id="ARBA00004651"/>
    </source>
</evidence>
<evidence type="ECO:0000256" key="13">
    <source>
        <dbReference type="ARBA" id="ARBA00047690"/>
    </source>
</evidence>
<evidence type="ECO:0000256" key="9">
    <source>
        <dbReference type="ARBA" id="ARBA00023136"/>
    </source>
</evidence>
<keyword evidence="9 14" id="KW-0472">Membrane</keyword>
<gene>
    <name evidence="14" type="primary">ctaB</name>
    <name evidence="15" type="ORF">C1702_00695</name>
</gene>
<evidence type="ECO:0000256" key="14">
    <source>
        <dbReference type="HAMAP-Rule" id="MF_00154"/>
    </source>
</evidence>
<evidence type="ECO:0000256" key="2">
    <source>
        <dbReference type="ARBA" id="ARBA00004919"/>
    </source>
</evidence>
<comment type="subcellular location">
    <subcellularLocation>
        <location evidence="1 14">Cell membrane</location>
        <topology evidence="1 14">Multi-pass membrane protein</topology>
    </subcellularLocation>
</comment>
<keyword evidence="6 14" id="KW-0812">Transmembrane</keyword>
<reference evidence="15 16" key="1">
    <citation type="submission" date="2018-02" db="EMBL/GenBank/DDBJ databases">
        <title>Reclassifiation of [Polyangium] brachysporum DSM 7029 as Guopingzhaonella breviflexa gen. nov., sp. nov., a member of the family Comamonadaceae.</title>
        <authorList>
            <person name="Tang B."/>
        </authorList>
    </citation>
    <scope>NUCLEOTIDE SEQUENCE [LARGE SCALE GENOMIC DNA]</scope>
    <source>
        <strain evidence="15 16">DSM 15344</strain>
    </source>
</reference>
<feature type="transmembrane region" description="Helical" evidence="14">
    <location>
        <begin position="184"/>
        <end position="205"/>
    </location>
</feature>
<dbReference type="InterPro" id="IPR000537">
    <property type="entry name" value="UbiA_prenyltransferase"/>
</dbReference>
<evidence type="ECO:0000256" key="12">
    <source>
        <dbReference type="ARBA" id="ARBA00042475"/>
    </source>
</evidence>
<dbReference type="GO" id="GO:0048034">
    <property type="term" value="P:heme O biosynthetic process"/>
    <property type="evidence" value="ECO:0007669"/>
    <property type="project" value="UniProtKB-UniRule"/>
</dbReference>
<keyword evidence="5 14" id="KW-0808">Transferase</keyword>
<keyword evidence="8 14" id="KW-0350">Heme biosynthesis</keyword>
<name>A0A2S5T985_9BURK</name>
<dbReference type="AlphaFoldDB" id="A0A2S5T985"/>
<evidence type="ECO:0000256" key="7">
    <source>
        <dbReference type="ARBA" id="ARBA00022989"/>
    </source>
</evidence>
<evidence type="ECO:0000256" key="6">
    <source>
        <dbReference type="ARBA" id="ARBA00022692"/>
    </source>
</evidence>
<feature type="transmembrane region" description="Helical" evidence="14">
    <location>
        <begin position="159"/>
        <end position="178"/>
    </location>
</feature>
<dbReference type="GO" id="GO:0005886">
    <property type="term" value="C:plasma membrane"/>
    <property type="evidence" value="ECO:0007669"/>
    <property type="project" value="UniProtKB-SubCell"/>
</dbReference>
<sequence length="311" mass="33475">MKQPDATPVRERLVPMLAARASRPAWREYVALTKPRVVGLMCFTVLVGMLLARPVPAVPWTVLVFGVTGIALVAGAAAALNHLIDRHVDAVMARTRARPLPRGALGVREVALFAVAACMLGMCLLLRFTNPLCSWLSLASLVGYAGIYSLYLKRATPQNIVIGGAAGAMPPLLGWVAVTGQVEPGALLLFLIIFIWTPPHFWALAIHRRDEYARAGIPMLPVTHGVAHTARRVLGYALVLWAVTLLPVGIGMSGGFYFAAALLLGLRFVLHAIALCRNVSAAMPTFRYSIVYLAALFAAMLLEHLMLAPST</sequence>
<dbReference type="Gene3D" id="1.10.357.140">
    <property type="entry name" value="UbiA prenyltransferase"/>
    <property type="match status" value="1"/>
</dbReference>
<feature type="transmembrane region" description="Helical" evidence="14">
    <location>
        <begin position="233"/>
        <end position="250"/>
    </location>
</feature>
<proteinExistence type="inferred from homology"/>
<feature type="transmembrane region" description="Helical" evidence="14">
    <location>
        <begin position="256"/>
        <end position="276"/>
    </location>
</feature>
<dbReference type="InterPro" id="IPR044878">
    <property type="entry name" value="UbiA_sf"/>
</dbReference>
<dbReference type="PANTHER" id="PTHR43448">
    <property type="entry name" value="PROTOHEME IX FARNESYLTRANSFERASE, MITOCHONDRIAL"/>
    <property type="match status" value="1"/>
</dbReference>
<feature type="transmembrane region" description="Helical" evidence="14">
    <location>
        <begin position="37"/>
        <end position="56"/>
    </location>
</feature>
<evidence type="ECO:0000256" key="4">
    <source>
        <dbReference type="ARBA" id="ARBA00022475"/>
    </source>
</evidence>
<dbReference type="EMBL" id="PSNY01000001">
    <property type="protein sequence ID" value="PPE71551.1"/>
    <property type="molecule type" value="Genomic_DNA"/>
</dbReference>
<dbReference type="EC" id="2.5.1.141" evidence="3 14"/>
<keyword evidence="16" id="KW-1185">Reference proteome</keyword>
<evidence type="ECO:0000256" key="3">
    <source>
        <dbReference type="ARBA" id="ARBA00012292"/>
    </source>
</evidence>
<dbReference type="Pfam" id="PF01040">
    <property type="entry name" value="UbiA"/>
    <property type="match status" value="1"/>
</dbReference>
<comment type="caution">
    <text evidence="15">The sequence shown here is derived from an EMBL/GenBank/DDBJ whole genome shotgun (WGS) entry which is preliminary data.</text>
</comment>
<comment type="catalytic activity">
    <reaction evidence="13 14">
        <text>heme b + (2E,6E)-farnesyl diphosphate + H2O = Fe(II)-heme o + diphosphate</text>
        <dbReference type="Rhea" id="RHEA:28070"/>
        <dbReference type="ChEBI" id="CHEBI:15377"/>
        <dbReference type="ChEBI" id="CHEBI:33019"/>
        <dbReference type="ChEBI" id="CHEBI:60344"/>
        <dbReference type="ChEBI" id="CHEBI:60530"/>
        <dbReference type="ChEBI" id="CHEBI:175763"/>
        <dbReference type="EC" id="2.5.1.141"/>
    </reaction>
</comment>
<accession>A0A2S5T985</accession>
<evidence type="ECO:0000256" key="11">
    <source>
        <dbReference type="ARBA" id="ARBA00040810"/>
    </source>
</evidence>